<dbReference type="InterPro" id="IPR004399">
    <property type="entry name" value="HMP/HMP-P_kinase_dom"/>
</dbReference>
<dbReference type="Gene3D" id="3.40.1190.20">
    <property type="match status" value="1"/>
</dbReference>
<dbReference type="GO" id="GO:0008972">
    <property type="term" value="F:phosphomethylpyrimidine kinase activity"/>
    <property type="evidence" value="ECO:0007669"/>
    <property type="project" value="InterPro"/>
</dbReference>
<dbReference type="GO" id="GO:0008902">
    <property type="term" value="F:hydroxymethylpyrimidine kinase activity"/>
    <property type="evidence" value="ECO:0007669"/>
    <property type="project" value="UniProtKB-EC"/>
</dbReference>
<keyword evidence="9" id="KW-1185">Reference proteome</keyword>
<dbReference type="PANTHER" id="PTHR20858:SF17">
    <property type="entry name" value="HYDROXYMETHYLPYRIMIDINE_PHOSPHOMETHYLPYRIMIDINE KINASE THI20-RELATED"/>
    <property type="match status" value="1"/>
</dbReference>
<dbReference type="NCBIfam" id="TIGR00097">
    <property type="entry name" value="HMP-P_kinase"/>
    <property type="match status" value="1"/>
</dbReference>
<keyword evidence="6" id="KW-0067">ATP-binding</keyword>
<comment type="caution">
    <text evidence="8">The sequence shown here is derived from an EMBL/GenBank/DDBJ whole genome shotgun (WGS) entry which is preliminary data.</text>
</comment>
<dbReference type="InterPro" id="IPR013749">
    <property type="entry name" value="PM/HMP-P_kinase-1"/>
</dbReference>
<name>A0A4S2HAV7_9PROT</name>
<evidence type="ECO:0000259" key="7">
    <source>
        <dbReference type="Pfam" id="PF08543"/>
    </source>
</evidence>
<dbReference type="SUPFAM" id="SSF53613">
    <property type="entry name" value="Ribokinase-like"/>
    <property type="match status" value="1"/>
</dbReference>
<dbReference type="InterPro" id="IPR029056">
    <property type="entry name" value="Ribokinase-like"/>
</dbReference>
<dbReference type="OrthoDB" id="9810880at2"/>
<proteinExistence type="predicted"/>
<evidence type="ECO:0000256" key="4">
    <source>
        <dbReference type="ARBA" id="ARBA00022741"/>
    </source>
</evidence>
<evidence type="ECO:0000256" key="5">
    <source>
        <dbReference type="ARBA" id="ARBA00022777"/>
    </source>
</evidence>
<protein>
    <recommendedName>
        <fullName evidence="2">hydroxymethylpyrimidine kinase</fullName>
        <ecNumber evidence="2">2.7.1.49</ecNumber>
    </recommendedName>
</protein>
<dbReference type="UniPathway" id="UPA00060">
    <property type="reaction ID" value="UER00138"/>
</dbReference>
<dbReference type="GO" id="GO:0005829">
    <property type="term" value="C:cytosol"/>
    <property type="evidence" value="ECO:0007669"/>
    <property type="project" value="TreeGrafter"/>
</dbReference>
<keyword evidence="4" id="KW-0547">Nucleotide-binding</keyword>
<dbReference type="GO" id="GO:0009229">
    <property type="term" value="P:thiamine diphosphate biosynthetic process"/>
    <property type="evidence" value="ECO:0007669"/>
    <property type="project" value="UniProtKB-UniPathway"/>
</dbReference>
<feature type="domain" description="Pyridoxamine kinase/Phosphomethylpyrimidine kinase" evidence="7">
    <location>
        <begin position="22"/>
        <end position="267"/>
    </location>
</feature>
<accession>A0A4S2HAV7</accession>
<dbReference type="Pfam" id="PF08543">
    <property type="entry name" value="Phos_pyr_kin"/>
    <property type="match status" value="1"/>
</dbReference>
<dbReference type="EC" id="2.7.1.49" evidence="2"/>
<dbReference type="AlphaFoldDB" id="A0A4S2HAV7"/>
<evidence type="ECO:0000313" key="8">
    <source>
        <dbReference type="EMBL" id="TGY92562.1"/>
    </source>
</evidence>
<reference evidence="8 9" key="1">
    <citation type="journal article" date="2013" name="Int. J. Syst. Evol. Microbiol.">
        <title>Marinicauda pacifica gen. nov., sp. nov., a prosthecate alphaproteobacterium of the family Hyphomonadaceae isolated from deep seawater.</title>
        <authorList>
            <person name="Zhang X.Y."/>
            <person name="Li G.W."/>
            <person name="Wang C.S."/>
            <person name="Zhang Y.J."/>
            <person name="Xu X.W."/>
            <person name="Li H."/>
            <person name="Liu A."/>
            <person name="Liu C."/>
            <person name="Xie B.B."/>
            <person name="Qin Q.L."/>
            <person name="Xu Z."/>
            <person name="Chen X.L."/>
            <person name="Zhou B.C."/>
            <person name="Zhang Y.Z."/>
        </authorList>
    </citation>
    <scope>NUCLEOTIDE SEQUENCE [LARGE SCALE GENOMIC DNA]</scope>
    <source>
        <strain evidence="8 9">P-1 km-3</strain>
    </source>
</reference>
<evidence type="ECO:0000256" key="6">
    <source>
        <dbReference type="ARBA" id="ARBA00022840"/>
    </source>
</evidence>
<keyword evidence="5 8" id="KW-0418">Kinase</keyword>
<dbReference type="FunFam" id="3.40.1190.20:FF:000003">
    <property type="entry name" value="Phosphomethylpyrimidine kinase ThiD"/>
    <property type="match status" value="1"/>
</dbReference>
<dbReference type="CDD" id="cd01169">
    <property type="entry name" value="HMPP_kinase"/>
    <property type="match status" value="1"/>
</dbReference>
<dbReference type="EMBL" id="SRXV01000003">
    <property type="protein sequence ID" value="TGY92562.1"/>
    <property type="molecule type" value="Genomic_DNA"/>
</dbReference>
<evidence type="ECO:0000256" key="3">
    <source>
        <dbReference type="ARBA" id="ARBA00022679"/>
    </source>
</evidence>
<comment type="pathway">
    <text evidence="1">Cofactor biosynthesis; thiamine diphosphate biosynthesis.</text>
</comment>
<evidence type="ECO:0000256" key="2">
    <source>
        <dbReference type="ARBA" id="ARBA00012135"/>
    </source>
</evidence>
<dbReference type="GO" id="GO:0005524">
    <property type="term" value="F:ATP binding"/>
    <property type="evidence" value="ECO:0007669"/>
    <property type="project" value="UniProtKB-KW"/>
</dbReference>
<keyword evidence="3 8" id="KW-0808">Transferase</keyword>
<evidence type="ECO:0000313" key="9">
    <source>
        <dbReference type="Proteomes" id="UP000305451"/>
    </source>
</evidence>
<dbReference type="Proteomes" id="UP000305451">
    <property type="component" value="Unassembled WGS sequence"/>
</dbReference>
<dbReference type="GO" id="GO:0009228">
    <property type="term" value="P:thiamine biosynthetic process"/>
    <property type="evidence" value="ECO:0007669"/>
    <property type="project" value="InterPro"/>
</dbReference>
<dbReference type="PANTHER" id="PTHR20858">
    <property type="entry name" value="PHOSPHOMETHYLPYRIMIDINE KINASE"/>
    <property type="match status" value="1"/>
</dbReference>
<gene>
    <name evidence="8" type="primary">thiD</name>
    <name evidence="8" type="ORF">E5162_10885</name>
</gene>
<evidence type="ECO:0000256" key="1">
    <source>
        <dbReference type="ARBA" id="ARBA00004948"/>
    </source>
</evidence>
<sequence length="282" mass="29126">MASDEITPPEPKGRVLSIAGSDPSGGAGIQADIKAVSAFGGYAATAITALTVQNTQGVTDVHHVPEAIIAAQIEAVLSDIGADAIKTGMLATKSVIDTVVDTLGDRLAEIPLIVDPVMVTTSGDTLMDDDAIDTVRERLVPLAYLLTPNAPEAAKLTGLEVEDVDGQRAAGEALLKEGARAVLVKGGHIEGSQIIDVLVTRNGVRLFTRPRLKSQNTHGTGCTLASAIAALMAQGLPVEQSVEQACDYLHEAIARAPGFGVGHGPVNHIWPLAEANLAKLSS</sequence>
<organism evidence="8 9">
    <name type="scientific">Marinicauda pacifica</name>
    <dbReference type="NCBI Taxonomy" id="1133559"/>
    <lineage>
        <taxon>Bacteria</taxon>
        <taxon>Pseudomonadati</taxon>
        <taxon>Pseudomonadota</taxon>
        <taxon>Alphaproteobacteria</taxon>
        <taxon>Maricaulales</taxon>
        <taxon>Maricaulaceae</taxon>
        <taxon>Marinicauda</taxon>
    </lineage>
</organism>